<protein>
    <submittedName>
        <fullName evidence="6">Uncharacterized protein</fullName>
    </submittedName>
</protein>
<dbReference type="Pfam" id="PF05806">
    <property type="entry name" value="Noggin"/>
    <property type="match status" value="1"/>
</dbReference>
<proteinExistence type="inferred from homology"/>
<keyword evidence="5" id="KW-0732">Signal</keyword>
<dbReference type="EMBL" id="BPLR01013782">
    <property type="protein sequence ID" value="GIY63753.1"/>
    <property type="molecule type" value="Genomic_DNA"/>
</dbReference>
<comment type="subcellular location">
    <subcellularLocation>
        <location evidence="1">Secreted</location>
    </subcellularLocation>
</comment>
<dbReference type="InterPro" id="IPR008717">
    <property type="entry name" value="Noggin"/>
</dbReference>
<comment type="caution">
    <text evidence="6">The sequence shown here is derived from an EMBL/GenBank/DDBJ whole genome shotgun (WGS) entry which is preliminary data.</text>
</comment>
<dbReference type="Proteomes" id="UP001054945">
    <property type="component" value="Unassembled WGS sequence"/>
</dbReference>
<keyword evidence="7" id="KW-1185">Reference proteome</keyword>
<dbReference type="GO" id="GO:0005576">
    <property type="term" value="C:extracellular region"/>
    <property type="evidence" value="ECO:0007669"/>
    <property type="project" value="UniProtKB-SubCell"/>
</dbReference>
<organism evidence="6 7">
    <name type="scientific">Caerostris extrusa</name>
    <name type="common">Bark spider</name>
    <name type="synonym">Caerostris bankana</name>
    <dbReference type="NCBI Taxonomy" id="172846"/>
    <lineage>
        <taxon>Eukaryota</taxon>
        <taxon>Metazoa</taxon>
        <taxon>Ecdysozoa</taxon>
        <taxon>Arthropoda</taxon>
        <taxon>Chelicerata</taxon>
        <taxon>Arachnida</taxon>
        <taxon>Araneae</taxon>
        <taxon>Araneomorphae</taxon>
        <taxon>Entelegynae</taxon>
        <taxon>Araneoidea</taxon>
        <taxon>Araneidae</taxon>
        <taxon>Caerostris</taxon>
    </lineage>
</organism>
<evidence type="ECO:0000256" key="2">
    <source>
        <dbReference type="ARBA" id="ARBA00007480"/>
    </source>
</evidence>
<dbReference type="AlphaFoldDB" id="A0AAV4V1N7"/>
<reference evidence="6 7" key="1">
    <citation type="submission" date="2021-06" db="EMBL/GenBank/DDBJ databases">
        <title>Caerostris extrusa draft genome.</title>
        <authorList>
            <person name="Kono N."/>
            <person name="Arakawa K."/>
        </authorList>
    </citation>
    <scope>NUCLEOTIDE SEQUENCE [LARGE SCALE GENOMIC DNA]</scope>
</reference>
<evidence type="ECO:0000256" key="4">
    <source>
        <dbReference type="ARBA" id="ARBA00022525"/>
    </source>
</evidence>
<dbReference type="InterPro" id="IPR029034">
    <property type="entry name" value="Cystine-knot_cytokine"/>
</dbReference>
<evidence type="ECO:0000256" key="5">
    <source>
        <dbReference type="ARBA" id="ARBA00022729"/>
    </source>
</evidence>
<sequence>MRHFSCCKDFLTDFLTSIRTSRAFVSVFVSHNRFRDLLWLQSHCPLLQKWKDLGPRFWPRFSWRIPALHGKPVPFPAEWSASLTNL</sequence>
<name>A0AAV4V1N7_CAEEX</name>
<dbReference type="Gene3D" id="1.10.287.520">
    <property type="entry name" value="Helix hairpin bin"/>
    <property type="match status" value="1"/>
</dbReference>
<keyword evidence="3" id="KW-0217">Developmental protein</keyword>
<gene>
    <name evidence="6" type="ORF">CEXT_306051</name>
</gene>
<evidence type="ECO:0000313" key="7">
    <source>
        <dbReference type="Proteomes" id="UP001054945"/>
    </source>
</evidence>
<keyword evidence="4" id="KW-0964">Secreted</keyword>
<evidence type="ECO:0000256" key="3">
    <source>
        <dbReference type="ARBA" id="ARBA00022473"/>
    </source>
</evidence>
<dbReference type="SUPFAM" id="SSF57501">
    <property type="entry name" value="Cystine-knot cytokines"/>
    <property type="match status" value="1"/>
</dbReference>
<comment type="similarity">
    <text evidence="2">Belongs to the noggin family.</text>
</comment>
<dbReference type="Gene3D" id="2.10.90.10">
    <property type="entry name" value="Cystine-knot cytokines"/>
    <property type="match status" value="1"/>
</dbReference>
<accession>A0AAV4V1N7</accession>
<evidence type="ECO:0000256" key="1">
    <source>
        <dbReference type="ARBA" id="ARBA00004613"/>
    </source>
</evidence>
<evidence type="ECO:0000313" key="6">
    <source>
        <dbReference type="EMBL" id="GIY63753.1"/>
    </source>
</evidence>